<feature type="non-terminal residue" evidence="2">
    <location>
        <position position="469"/>
    </location>
</feature>
<evidence type="ECO:0000313" key="2">
    <source>
        <dbReference type="EMBL" id="CAL4113541.1"/>
    </source>
</evidence>
<protein>
    <recommendedName>
        <fullName evidence="1">Reverse transcriptase domain-containing protein</fullName>
    </recommendedName>
</protein>
<dbReference type="Pfam" id="PF00078">
    <property type="entry name" value="RVT_1"/>
    <property type="match status" value="1"/>
</dbReference>
<dbReference type="AlphaFoldDB" id="A0AAV2R5I5"/>
<feature type="non-terminal residue" evidence="2">
    <location>
        <position position="1"/>
    </location>
</feature>
<name>A0AAV2R5I5_MEGNR</name>
<evidence type="ECO:0000313" key="3">
    <source>
        <dbReference type="Proteomes" id="UP001497623"/>
    </source>
</evidence>
<sequence length="469" mass="54343">PNSETKPDTIITNNRFFFNHHIQPGGLGPTDHVSIEVQISALPIILPREAIPDINNTDWTQYKNLLENEPEIELDGAALPQLHQAYETLYQQLQTANSSATPMKTIQLRNNLKYTAKFKRLTKILDKYCQALITRGKTEHLNRVIKNTQQMLVDEGNLCKQQWWEEQIFKVEEAAKNNTRFWRRIKILSGKGQPKSANLKYNENGTQKSAKTDQEKTTVFTSTWKNVYKISEEENQQFDQENEEMVQQTLLRNSHKITSKLNINLQEIKDNNQQLPFNSINVALTIKELANKAPGPSKLRKPHFTNLPPNMIRNITHLFNCSYATGMYPTQFKTAEIILFPKETGEKSNPMNYRPISLLNFLGKVYAKLLNQKLVKHLEDNGIIKESQHGFRRKKSTSTLIAQLYERIAREKGTDRKTMITMILRDISKAFDKIWHKGLIYKMMQTGMNAQLLRSLSNFLHNRKAYIKT</sequence>
<keyword evidence="3" id="KW-1185">Reference proteome</keyword>
<dbReference type="Proteomes" id="UP001497623">
    <property type="component" value="Unassembled WGS sequence"/>
</dbReference>
<organism evidence="2 3">
    <name type="scientific">Meganyctiphanes norvegica</name>
    <name type="common">Northern krill</name>
    <name type="synonym">Thysanopoda norvegica</name>
    <dbReference type="NCBI Taxonomy" id="48144"/>
    <lineage>
        <taxon>Eukaryota</taxon>
        <taxon>Metazoa</taxon>
        <taxon>Ecdysozoa</taxon>
        <taxon>Arthropoda</taxon>
        <taxon>Crustacea</taxon>
        <taxon>Multicrustacea</taxon>
        <taxon>Malacostraca</taxon>
        <taxon>Eumalacostraca</taxon>
        <taxon>Eucarida</taxon>
        <taxon>Euphausiacea</taxon>
        <taxon>Euphausiidae</taxon>
        <taxon>Meganyctiphanes</taxon>
    </lineage>
</organism>
<comment type="caution">
    <text evidence="2">The sequence shown here is derived from an EMBL/GenBank/DDBJ whole genome shotgun (WGS) entry which is preliminary data.</text>
</comment>
<accession>A0AAV2R5I5</accession>
<evidence type="ECO:0000259" key="1">
    <source>
        <dbReference type="PROSITE" id="PS50878"/>
    </source>
</evidence>
<gene>
    <name evidence="2" type="ORF">MNOR_LOCUS20144</name>
</gene>
<feature type="domain" description="Reverse transcriptase" evidence="1">
    <location>
        <begin position="321"/>
        <end position="469"/>
    </location>
</feature>
<reference evidence="2 3" key="1">
    <citation type="submission" date="2024-05" db="EMBL/GenBank/DDBJ databases">
        <authorList>
            <person name="Wallberg A."/>
        </authorList>
    </citation>
    <scope>NUCLEOTIDE SEQUENCE [LARGE SCALE GENOMIC DNA]</scope>
</reference>
<dbReference type="PROSITE" id="PS50878">
    <property type="entry name" value="RT_POL"/>
    <property type="match status" value="1"/>
</dbReference>
<dbReference type="PANTHER" id="PTHR19446">
    <property type="entry name" value="REVERSE TRANSCRIPTASES"/>
    <property type="match status" value="1"/>
</dbReference>
<dbReference type="CDD" id="cd01650">
    <property type="entry name" value="RT_nLTR_like"/>
    <property type="match status" value="1"/>
</dbReference>
<proteinExistence type="predicted"/>
<dbReference type="EMBL" id="CAXKWB010015370">
    <property type="protein sequence ID" value="CAL4113541.1"/>
    <property type="molecule type" value="Genomic_DNA"/>
</dbReference>
<dbReference type="InterPro" id="IPR000477">
    <property type="entry name" value="RT_dom"/>
</dbReference>